<dbReference type="Proteomes" id="UP000670092">
    <property type="component" value="Unassembled WGS sequence"/>
</dbReference>
<protein>
    <submittedName>
        <fullName evidence="2">Protein kinase</fullName>
    </submittedName>
</protein>
<dbReference type="GO" id="GO:0044773">
    <property type="term" value="P:mitotic DNA damage checkpoint signaling"/>
    <property type="evidence" value="ECO:0007669"/>
    <property type="project" value="TreeGrafter"/>
</dbReference>
<feature type="domain" description="Protein kinase" evidence="1">
    <location>
        <begin position="21"/>
        <end position="319"/>
    </location>
</feature>
<evidence type="ECO:0000313" key="3">
    <source>
        <dbReference type="Proteomes" id="UP000670092"/>
    </source>
</evidence>
<dbReference type="PANTHER" id="PTHR44167:SF24">
    <property type="entry name" value="SERINE_THREONINE-PROTEIN KINASE CHK2"/>
    <property type="match status" value="1"/>
</dbReference>
<dbReference type="VEuPathDB" id="FungiDB:I7I52_10650"/>
<dbReference type="GO" id="GO:0005634">
    <property type="term" value="C:nucleus"/>
    <property type="evidence" value="ECO:0007669"/>
    <property type="project" value="TreeGrafter"/>
</dbReference>
<dbReference type="InterPro" id="IPR011009">
    <property type="entry name" value="Kinase-like_dom_sf"/>
</dbReference>
<keyword evidence="2" id="KW-0418">Kinase</keyword>
<dbReference type="AlphaFoldDB" id="A0A8H7YY09"/>
<dbReference type="InterPro" id="IPR008271">
    <property type="entry name" value="Ser/Thr_kinase_AS"/>
</dbReference>
<comment type="caution">
    <text evidence="2">The sequence shown here is derived from an EMBL/GenBank/DDBJ whole genome shotgun (WGS) entry which is preliminary data.</text>
</comment>
<dbReference type="PROSITE" id="PS50011">
    <property type="entry name" value="PROTEIN_KINASE_DOM"/>
    <property type="match status" value="1"/>
</dbReference>
<evidence type="ECO:0000313" key="2">
    <source>
        <dbReference type="EMBL" id="KAG5300112.1"/>
    </source>
</evidence>
<dbReference type="GO" id="GO:0005524">
    <property type="term" value="F:ATP binding"/>
    <property type="evidence" value="ECO:0007669"/>
    <property type="project" value="InterPro"/>
</dbReference>
<dbReference type="SUPFAM" id="SSF56112">
    <property type="entry name" value="Protein kinase-like (PK-like)"/>
    <property type="match status" value="1"/>
</dbReference>
<proteinExistence type="predicted"/>
<dbReference type="PANTHER" id="PTHR44167">
    <property type="entry name" value="OVARIAN-SPECIFIC SERINE/THREONINE-PROTEIN KINASE LOK-RELATED"/>
    <property type="match status" value="1"/>
</dbReference>
<dbReference type="GO" id="GO:0004674">
    <property type="term" value="F:protein serine/threonine kinase activity"/>
    <property type="evidence" value="ECO:0007669"/>
    <property type="project" value="TreeGrafter"/>
</dbReference>
<accession>A0A8H7YY09</accession>
<evidence type="ECO:0000259" key="1">
    <source>
        <dbReference type="PROSITE" id="PS50011"/>
    </source>
</evidence>
<name>A0A8H7YY09_AJECA</name>
<dbReference type="Gene3D" id="1.10.510.10">
    <property type="entry name" value="Transferase(Phosphotransferase) domain 1"/>
    <property type="match status" value="1"/>
</dbReference>
<dbReference type="Pfam" id="PF00069">
    <property type="entry name" value="Pkinase"/>
    <property type="match status" value="1"/>
</dbReference>
<dbReference type="InterPro" id="IPR000719">
    <property type="entry name" value="Prot_kinase_dom"/>
</dbReference>
<dbReference type="OrthoDB" id="4187757at2759"/>
<keyword evidence="2" id="KW-0808">Transferase</keyword>
<organism evidence="2 3">
    <name type="scientific">Ajellomyces capsulatus</name>
    <name type="common">Darling's disease fungus</name>
    <name type="synonym">Histoplasma capsulatum</name>
    <dbReference type="NCBI Taxonomy" id="5037"/>
    <lineage>
        <taxon>Eukaryota</taxon>
        <taxon>Fungi</taxon>
        <taxon>Dikarya</taxon>
        <taxon>Ascomycota</taxon>
        <taxon>Pezizomycotina</taxon>
        <taxon>Eurotiomycetes</taxon>
        <taxon>Eurotiomycetidae</taxon>
        <taxon>Onygenales</taxon>
        <taxon>Ajellomycetaceae</taxon>
        <taxon>Histoplasma</taxon>
    </lineage>
</organism>
<sequence length="328" mass="37910">MRLERSMRFIGRSKVAYTLTEPLYPRFGASSGAHVWRARSSDSNQEVVLKFCKPDTTQSRLNFQKEISQSQKFGGAQYIRKLLDVIEDSAGREIDHCGMVLESFPETLWEARENGRLSTFGLAGIRKTMKDVLLGIQELHAEGIIHLDIKAQNILLDGMSARLSDLGSTWPASPPSTGIAQPMPYRSPEILFDLQWSKEVDIWGWGMVYLHMIQAYLRPDIWGLYDRLPEESSLDMSQMYEDRVRYDIFHDFQLSLAPYYQQCKDHWPRLDPKRQEVTLRSILEYLEFLEEDILLLERVLIPDPGLRPTAKEILHNGWLDGKCVQEMA</sequence>
<reference evidence="2 3" key="1">
    <citation type="submission" date="2021-01" db="EMBL/GenBank/DDBJ databases">
        <title>Chromosome-level genome assembly of a human fungal pathogen reveals clustering of transcriptionally co-regulated genes.</title>
        <authorList>
            <person name="Voorhies M."/>
            <person name="Cohen S."/>
            <person name="Shea T.P."/>
            <person name="Petrus S."/>
            <person name="Munoz J.F."/>
            <person name="Poplawski S."/>
            <person name="Goldman W.E."/>
            <person name="Michael T."/>
            <person name="Cuomo C.A."/>
            <person name="Sil A."/>
            <person name="Beyhan S."/>
        </authorList>
    </citation>
    <scope>NUCLEOTIDE SEQUENCE [LARGE SCALE GENOMIC DNA]</scope>
    <source>
        <strain evidence="2 3">G184AR</strain>
    </source>
</reference>
<gene>
    <name evidence="2" type="ORF">I7I52_10650</name>
</gene>
<dbReference type="PROSITE" id="PS00108">
    <property type="entry name" value="PROTEIN_KINASE_ST"/>
    <property type="match status" value="1"/>
</dbReference>
<dbReference type="SMART" id="SM00220">
    <property type="entry name" value="S_TKc"/>
    <property type="match status" value="1"/>
</dbReference>
<dbReference type="EMBL" id="JAEVHI010000002">
    <property type="protein sequence ID" value="KAG5300112.1"/>
    <property type="molecule type" value="Genomic_DNA"/>
</dbReference>
<dbReference type="Gene3D" id="3.30.200.20">
    <property type="entry name" value="Phosphorylase Kinase, domain 1"/>
    <property type="match status" value="1"/>
</dbReference>